<name>A0A4D6LD83_VIGUN</name>
<feature type="region of interest" description="Disordered" evidence="1">
    <location>
        <begin position="57"/>
        <end position="117"/>
    </location>
</feature>
<organism evidence="2 3">
    <name type="scientific">Vigna unguiculata</name>
    <name type="common">Cowpea</name>
    <dbReference type="NCBI Taxonomy" id="3917"/>
    <lineage>
        <taxon>Eukaryota</taxon>
        <taxon>Viridiplantae</taxon>
        <taxon>Streptophyta</taxon>
        <taxon>Embryophyta</taxon>
        <taxon>Tracheophyta</taxon>
        <taxon>Spermatophyta</taxon>
        <taxon>Magnoliopsida</taxon>
        <taxon>eudicotyledons</taxon>
        <taxon>Gunneridae</taxon>
        <taxon>Pentapetalae</taxon>
        <taxon>rosids</taxon>
        <taxon>fabids</taxon>
        <taxon>Fabales</taxon>
        <taxon>Fabaceae</taxon>
        <taxon>Papilionoideae</taxon>
        <taxon>50 kb inversion clade</taxon>
        <taxon>NPAAA clade</taxon>
        <taxon>indigoferoid/millettioid clade</taxon>
        <taxon>Phaseoleae</taxon>
        <taxon>Vigna</taxon>
    </lineage>
</organism>
<evidence type="ECO:0000313" key="2">
    <source>
        <dbReference type="EMBL" id="QCD86295.1"/>
    </source>
</evidence>
<evidence type="ECO:0000313" key="3">
    <source>
        <dbReference type="Proteomes" id="UP000501690"/>
    </source>
</evidence>
<proteinExistence type="predicted"/>
<feature type="compositionally biased region" description="Polar residues" evidence="1">
    <location>
        <begin position="89"/>
        <end position="102"/>
    </location>
</feature>
<feature type="compositionally biased region" description="Low complexity" evidence="1">
    <location>
        <begin position="57"/>
        <end position="67"/>
    </location>
</feature>
<reference evidence="2 3" key="1">
    <citation type="submission" date="2019-04" db="EMBL/GenBank/DDBJ databases">
        <title>An improved genome assembly and genetic linkage map for asparagus bean, Vigna unguiculata ssp. sesquipedialis.</title>
        <authorList>
            <person name="Xia Q."/>
            <person name="Zhang R."/>
            <person name="Dong Y."/>
        </authorList>
    </citation>
    <scope>NUCLEOTIDE SEQUENCE [LARGE SCALE GENOMIC DNA]</scope>
    <source>
        <tissue evidence="2">Leaf</tissue>
    </source>
</reference>
<dbReference type="AlphaFoldDB" id="A0A4D6LD83"/>
<gene>
    <name evidence="2" type="ORF">DEO72_LG3g816</name>
</gene>
<dbReference type="Proteomes" id="UP000501690">
    <property type="component" value="Linkage Group LG3"/>
</dbReference>
<sequence length="117" mass="12943">MAATTLPAAANLAGSHGTCTSHPSRRPPFTFQHLHCVPPCLHLRDSYQKCAIQATTATTTVASPPSSNRNHRWKHHHFRAPIRPHQQDLRQPSQPTAQQRLQPPSPVLEDDPDSQPA</sequence>
<protein>
    <submittedName>
        <fullName evidence="2">Uncharacterized protein</fullName>
    </submittedName>
</protein>
<keyword evidence="3" id="KW-1185">Reference proteome</keyword>
<feature type="compositionally biased region" description="Acidic residues" evidence="1">
    <location>
        <begin position="108"/>
        <end position="117"/>
    </location>
</feature>
<feature type="compositionally biased region" description="Basic residues" evidence="1">
    <location>
        <begin position="69"/>
        <end position="82"/>
    </location>
</feature>
<evidence type="ECO:0000256" key="1">
    <source>
        <dbReference type="SAM" id="MobiDB-lite"/>
    </source>
</evidence>
<dbReference type="EMBL" id="CP039347">
    <property type="protein sequence ID" value="QCD86295.1"/>
    <property type="molecule type" value="Genomic_DNA"/>
</dbReference>
<accession>A0A4D6LD83</accession>